<keyword evidence="2" id="KW-1185">Reference proteome</keyword>
<reference evidence="2" key="1">
    <citation type="submission" date="2015-09" db="EMBL/GenBank/DDBJ databases">
        <authorList>
            <consortium name="Pathogen Informatics"/>
        </authorList>
    </citation>
    <scope>NUCLEOTIDE SEQUENCE [LARGE SCALE GENOMIC DNA]</scope>
    <source>
        <strain evidence="2">Lake Konstanz</strain>
    </source>
</reference>
<organism evidence="1 2">
    <name type="scientific">Bodo saltans</name>
    <name type="common">Flagellated protozoan</name>
    <dbReference type="NCBI Taxonomy" id="75058"/>
    <lineage>
        <taxon>Eukaryota</taxon>
        <taxon>Discoba</taxon>
        <taxon>Euglenozoa</taxon>
        <taxon>Kinetoplastea</taxon>
        <taxon>Metakinetoplastina</taxon>
        <taxon>Eubodonida</taxon>
        <taxon>Bodonidae</taxon>
        <taxon>Bodo</taxon>
    </lineage>
</organism>
<sequence>MEIEGERRIAVMVLSDTKLKDPTPKTTLFPLMHAAIVEVDSTSTKFGIQRAVPLCLEWLDEQFHHLSNDDDPSQRVPLSVCLLCVDGERDGHIVAAIATAMQAHLHHVLSCGASTRHTKASLRIHQAAVADALGPRCIYRSDMIQLNRHFLSGEQ</sequence>
<name>A0A0S4IT76_BODSA</name>
<dbReference type="EMBL" id="CYKH01000244">
    <property type="protein sequence ID" value="CUF13137.1"/>
    <property type="molecule type" value="Genomic_DNA"/>
</dbReference>
<gene>
    <name evidence="1" type="ORF">BSAL_59420</name>
</gene>
<proteinExistence type="predicted"/>
<dbReference type="Proteomes" id="UP000051952">
    <property type="component" value="Unassembled WGS sequence"/>
</dbReference>
<protein>
    <submittedName>
        <fullName evidence="1">Uncharacterized protein</fullName>
    </submittedName>
</protein>
<dbReference type="VEuPathDB" id="TriTrypDB:BSAL_59420"/>
<accession>A0A0S4IT76</accession>
<evidence type="ECO:0000313" key="2">
    <source>
        <dbReference type="Proteomes" id="UP000051952"/>
    </source>
</evidence>
<dbReference type="AlphaFoldDB" id="A0A0S4IT76"/>
<evidence type="ECO:0000313" key="1">
    <source>
        <dbReference type="EMBL" id="CUF13137.1"/>
    </source>
</evidence>